<dbReference type="AlphaFoldDB" id="A0A1Q8TAE1"/>
<evidence type="ECO:0000313" key="2">
    <source>
        <dbReference type="Proteomes" id="UP000186806"/>
    </source>
</evidence>
<name>A0A1Q8TAE1_9GAMM</name>
<keyword evidence="2" id="KW-1185">Reference proteome</keyword>
<sequence length="67" mass="7515">MHLYTLHDISKAYAIGRDTAANWASQATFPAPFATYGVRKRQLFKPAEVHSWVINHRPAYAAKGVSQ</sequence>
<comment type="caution">
    <text evidence="1">The sequence shown here is derived from an EMBL/GenBank/DDBJ whole genome shotgun (WGS) entry which is preliminary data.</text>
</comment>
<gene>
    <name evidence="1" type="ORF">BTW10_13085</name>
</gene>
<dbReference type="Proteomes" id="UP000186806">
    <property type="component" value="Unassembled WGS sequence"/>
</dbReference>
<evidence type="ECO:0008006" key="3">
    <source>
        <dbReference type="Google" id="ProtNLM"/>
    </source>
</evidence>
<accession>A0A1Q8TAE1</accession>
<organism evidence="1 2">
    <name type="scientific">Chromohalobacter japonicus</name>
    <dbReference type="NCBI Taxonomy" id="223900"/>
    <lineage>
        <taxon>Bacteria</taxon>
        <taxon>Pseudomonadati</taxon>
        <taxon>Pseudomonadota</taxon>
        <taxon>Gammaproteobacteria</taxon>
        <taxon>Oceanospirillales</taxon>
        <taxon>Halomonadaceae</taxon>
        <taxon>Chromohalobacter</taxon>
    </lineage>
</organism>
<reference evidence="1 2" key="1">
    <citation type="submission" date="2016-12" db="EMBL/GenBank/DDBJ databases">
        <title>Draft genome sequences of strains Salinicola socius SMB35, Salinicola sp. MH3R3-1 and Chromohalobacter sp. SMB17 from the Verkhnekamsk potash mining region of Russia.</title>
        <authorList>
            <person name="Mavrodi D.V."/>
            <person name="Olsson B.E."/>
            <person name="Korsakova E.S."/>
            <person name="Pyankova A."/>
            <person name="Mavrodi O.V."/>
            <person name="Plotnikova E.G."/>
        </authorList>
    </citation>
    <scope>NUCLEOTIDE SEQUENCE [LARGE SCALE GENOMIC DNA]</scope>
    <source>
        <strain evidence="1 2">SMB17</strain>
    </source>
</reference>
<proteinExistence type="predicted"/>
<dbReference type="EMBL" id="MSDQ01000032">
    <property type="protein sequence ID" value="OLO10635.1"/>
    <property type="molecule type" value="Genomic_DNA"/>
</dbReference>
<evidence type="ECO:0000313" key="1">
    <source>
        <dbReference type="EMBL" id="OLO10635.1"/>
    </source>
</evidence>
<protein>
    <recommendedName>
        <fullName evidence="3">DNA-binding protein</fullName>
    </recommendedName>
</protein>